<dbReference type="EMBL" id="NMPM01000005">
    <property type="protein sequence ID" value="PAV27398.1"/>
    <property type="molecule type" value="Genomic_DNA"/>
</dbReference>
<reference evidence="1 2" key="1">
    <citation type="submission" date="2017-07" db="EMBL/GenBank/DDBJ databases">
        <title>Tamlnaduibacter salinus (Mi-7) genome sequencing.</title>
        <authorList>
            <person name="Verma A."/>
            <person name="Krishnamurthi S."/>
        </authorList>
    </citation>
    <scope>NUCLEOTIDE SEQUENCE [LARGE SCALE GENOMIC DNA]</scope>
    <source>
        <strain evidence="1 2">Mi-7</strain>
    </source>
</reference>
<protein>
    <submittedName>
        <fullName evidence="1">Uncharacterized protein</fullName>
    </submittedName>
</protein>
<evidence type="ECO:0000313" key="1">
    <source>
        <dbReference type="EMBL" id="PAV27398.1"/>
    </source>
</evidence>
<dbReference type="AlphaFoldDB" id="A0A2A2I7M9"/>
<accession>A0A2A2I7M9</accession>
<proteinExistence type="predicted"/>
<comment type="caution">
    <text evidence="1">The sequence shown here is derived from an EMBL/GenBank/DDBJ whole genome shotgun (WGS) entry which is preliminary data.</text>
</comment>
<evidence type="ECO:0000313" key="2">
    <source>
        <dbReference type="Proteomes" id="UP000218332"/>
    </source>
</evidence>
<feature type="non-terminal residue" evidence="1">
    <location>
        <position position="174"/>
    </location>
</feature>
<gene>
    <name evidence="1" type="ORF">CF392_00895</name>
</gene>
<keyword evidence="2" id="KW-1185">Reference proteome</keyword>
<name>A0A2A2I7M9_9GAMM</name>
<organism evidence="1 2">
    <name type="scientific">Tamilnaduibacter salinus</name>
    <dbReference type="NCBI Taxonomy" id="1484056"/>
    <lineage>
        <taxon>Bacteria</taxon>
        <taxon>Pseudomonadati</taxon>
        <taxon>Pseudomonadota</taxon>
        <taxon>Gammaproteobacteria</taxon>
        <taxon>Pseudomonadales</taxon>
        <taxon>Marinobacteraceae</taxon>
        <taxon>Tamilnaduibacter</taxon>
    </lineage>
</organism>
<sequence>MDDQKLEQEIKGCAEYLKEKQSQDAEFEGSSLLPGEALSLRDETKLKLEESLRKAEALEKNLLPLVLSVRDIPFDGIERHVNQAFKAASNAVVECRLALLESVPRPPTKKKRYHKSAALLAVAISPGEEARRIATRIIQKANLDDDYSERSMTNWLKEARETLYGDGKLASPRY</sequence>
<dbReference type="Proteomes" id="UP000218332">
    <property type="component" value="Unassembled WGS sequence"/>
</dbReference>
<dbReference type="RefSeq" id="WP_143595576.1">
    <property type="nucleotide sequence ID" value="NZ_NMPM01000005.1"/>
</dbReference>